<keyword evidence="11" id="KW-1185">Reference proteome</keyword>
<evidence type="ECO:0000313" key="10">
    <source>
        <dbReference type="EMBL" id="OQV13868.1"/>
    </source>
</evidence>
<dbReference type="Pfam" id="PF01687">
    <property type="entry name" value="Flavokinase"/>
    <property type="match status" value="1"/>
</dbReference>
<feature type="compositionally biased region" description="Polar residues" evidence="8">
    <location>
        <begin position="190"/>
        <end position="205"/>
    </location>
</feature>
<keyword evidence="10" id="KW-0418">Kinase</keyword>
<dbReference type="GO" id="GO:0009398">
    <property type="term" value="P:FMN biosynthetic process"/>
    <property type="evidence" value="ECO:0007669"/>
    <property type="project" value="UniProtKB-UniPathway"/>
</dbReference>
<sequence>MHQSSGMAKSHRSEFGTQINIPTEELMARPAGRAALPFLPFFAEGKVIKGFGRGSRSLGIPTANFNQNVVQSIPPAMGSGVYYGLANIDGGPVSKMVMSVGWNPHFNNQVKTMETHILRQFDADFYGSWMRVAVLGFIRTMESYPSLDELISAIHRDIAVAEKELEEPEVQELYRHPFFSAALPGMSPIQPHTDTSLRPLSNHIQNGPAISPSSSHLAHDVQKGHQ</sequence>
<dbReference type="GO" id="GO:0008531">
    <property type="term" value="F:riboflavin kinase activity"/>
    <property type="evidence" value="ECO:0007669"/>
    <property type="project" value="UniProtKB-EC"/>
</dbReference>
<dbReference type="GO" id="GO:0005739">
    <property type="term" value="C:mitochondrion"/>
    <property type="evidence" value="ECO:0007669"/>
    <property type="project" value="TreeGrafter"/>
</dbReference>
<comment type="caution">
    <text evidence="10">The sequence shown here is derived from an EMBL/GenBank/DDBJ whole genome shotgun (WGS) entry which is preliminary data.</text>
</comment>
<dbReference type="Gene3D" id="2.40.30.30">
    <property type="entry name" value="Riboflavin kinase-like"/>
    <property type="match status" value="1"/>
</dbReference>
<keyword evidence="3" id="KW-0285">Flavoprotein</keyword>
<evidence type="ECO:0000313" key="11">
    <source>
        <dbReference type="Proteomes" id="UP000192578"/>
    </source>
</evidence>
<protein>
    <recommendedName>
        <fullName evidence="2">riboflavin kinase</fullName>
        <ecNumber evidence="2">2.7.1.26</ecNumber>
    </recommendedName>
</protein>
<keyword evidence="5" id="KW-0808">Transferase</keyword>
<dbReference type="SUPFAM" id="SSF82114">
    <property type="entry name" value="Riboflavin kinase-like"/>
    <property type="match status" value="1"/>
</dbReference>
<dbReference type="UniPathway" id="UPA00276">
    <property type="reaction ID" value="UER00406"/>
</dbReference>
<comment type="pathway">
    <text evidence="1">Cofactor biosynthesis; FMN biosynthesis; FMN from riboflavin (ATP route): step 1/1.</text>
</comment>
<evidence type="ECO:0000256" key="1">
    <source>
        <dbReference type="ARBA" id="ARBA00005201"/>
    </source>
</evidence>
<evidence type="ECO:0000256" key="2">
    <source>
        <dbReference type="ARBA" id="ARBA00012105"/>
    </source>
</evidence>
<evidence type="ECO:0000259" key="9">
    <source>
        <dbReference type="SMART" id="SM00904"/>
    </source>
</evidence>
<dbReference type="GO" id="GO:0009231">
    <property type="term" value="P:riboflavin biosynthetic process"/>
    <property type="evidence" value="ECO:0007669"/>
    <property type="project" value="InterPro"/>
</dbReference>
<keyword evidence="7" id="KW-0067">ATP-binding</keyword>
<dbReference type="InterPro" id="IPR015865">
    <property type="entry name" value="Riboflavin_kinase_bac/euk"/>
</dbReference>
<dbReference type="OrthoDB" id="276388at2759"/>
<evidence type="ECO:0000256" key="4">
    <source>
        <dbReference type="ARBA" id="ARBA00022643"/>
    </source>
</evidence>
<evidence type="ECO:0000256" key="6">
    <source>
        <dbReference type="ARBA" id="ARBA00022741"/>
    </source>
</evidence>
<feature type="compositionally biased region" description="Basic and acidic residues" evidence="8">
    <location>
        <begin position="217"/>
        <end position="226"/>
    </location>
</feature>
<keyword evidence="6" id="KW-0547">Nucleotide-binding</keyword>
<accession>A0A1W0WF97</accession>
<dbReference type="EC" id="2.7.1.26" evidence="2"/>
<dbReference type="InterPro" id="IPR023468">
    <property type="entry name" value="Riboflavin_kinase"/>
</dbReference>
<dbReference type="Proteomes" id="UP000192578">
    <property type="component" value="Unassembled WGS sequence"/>
</dbReference>
<dbReference type="InterPro" id="IPR023465">
    <property type="entry name" value="Riboflavin_kinase_dom_sf"/>
</dbReference>
<feature type="region of interest" description="Disordered" evidence="8">
    <location>
        <begin position="190"/>
        <end position="226"/>
    </location>
</feature>
<dbReference type="AlphaFoldDB" id="A0A1W0WF97"/>
<name>A0A1W0WF97_HYPEX</name>
<keyword evidence="4" id="KW-0288">FMN</keyword>
<feature type="domain" description="Riboflavin kinase" evidence="9">
    <location>
        <begin position="38"/>
        <end position="166"/>
    </location>
</feature>
<proteinExistence type="predicted"/>
<dbReference type="PANTHER" id="PTHR22749:SF6">
    <property type="entry name" value="RIBOFLAVIN KINASE"/>
    <property type="match status" value="1"/>
</dbReference>
<evidence type="ECO:0000256" key="7">
    <source>
        <dbReference type="ARBA" id="ARBA00022840"/>
    </source>
</evidence>
<organism evidence="10 11">
    <name type="scientific">Hypsibius exemplaris</name>
    <name type="common">Freshwater tardigrade</name>
    <dbReference type="NCBI Taxonomy" id="2072580"/>
    <lineage>
        <taxon>Eukaryota</taxon>
        <taxon>Metazoa</taxon>
        <taxon>Ecdysozoa</taxon>
        <taxon>Tardigrada</taxon>
        <taxon>Eutardigrada</taxon>
        <taxon>Parachela</taxon>
        <taxon>Hypsibioidea</taxon>
        <taxon>Hypsibiidae</taxon>
        <taxon>Hypsibius</taxon>
    </lineage>
</organism>
<gene>
    <name evidence="10" type="ORF">BV898_11867</name>
</gene>
<evidence type="ECO:0000256" key="8">
    <source>
        <dbReference type="SAM" id="MobiDB-lite"/>
    </source>
</evidence>
<evidence type="ECO:0000256" key="5">
    <source>
        <dbReference type="ARBA" id="ARBA00022679"/>
    </source>
</evidence>
<evidence type="ECO:0000256" key="3">
    <source>
        <dbReference type="ARBA" id="ARBA00022630"/>
    </source>
</evidence>
<dbReference type="GO" id="GO:0005524">
    <property type="term" value="F:ATP binding"/>
    <property type="evidence" value="ECO:0007669"/>
    <property type="project" value="UniProtKB-KW"/>
</dbReference>
<dbReference type="SMART" id="SM00904">
    <property type="entry name" value="Flavokinase"/>
    <property type="match status" value="1"/>
</dbReference>
<reference evidence="11" key="1">
    <citation type="submission" date="2017-01" db="EMBL/GenBank/DDBJ databases">
        <title>Comparative genomics of anhydrobiosis in the tardigrade Hypsibius dujardini.</title>
        <authorList>
            <person name="Yoshida Y."/>
            <person name="Koutsovoulos G."/>
            <person name="Laetsch D."/>
            <person name="Stevens L."/>
            <person name="Kumar S."/>
            <person name="Horikawa D."/>
            <person name="Ishino K."/>
            <person name="Komine S."/>
            <person name="Tomita M."/>
            <person name="Blaxter M."/>
            <person name="Arakawa K."/>
        </authorList>
    </citation>
    <scope>NUCLEOTIDE SEQUENCE [LARGE SCALE GENOMIC DNA]</scope>
    <source>
        <strain evidence="11">Z151</strain>
    </source>
</reference>
<dbReference type="PANTHER" id="PTHR22749">
    <property type="entry name" value="RIBOFLAVIN KINASE/FMN ADENYLYLTRANSFERASE"/>
    <property type="match status" value="1"/>
</dbReference>
<dbReference type="EMBL" id="MTYJ01000114">
    <property type="protein sequence ID" value="OQV13868.1"/>
    <property type="molecule type" value="Genomic_DNA"/>
</dbReference>